<comment type="subunit">
    <text evidence="12">Homotetramer; dimer of dimers.</text>
</comment>
<comment type="caution">
    <text evidence="17">The sequence shown here is derived from an EMBL/GenBank/DDBJ whole genome shotgun (WGS) entry which is preliminary data.</text>
</comment>
<feature type="binding site" evidence="12 15">
    <location>
        <position position="203"/>
    </location>
    <ligand>
        <name>pyruvate</name>
        <dbReference type="ChEBI" id="CHEBI:15361"/>
    </ligand>
</feature>
<dbReference type="EMBL" id="WKJL01000017">
    <property type="protein sequence ID" value="MRW86572.1"/>
    <property type="molecule type" value="Genomic_DNA"/>
</dbReference>
<comment type="caution">
    <text evidence="12">Was originally thought to be a dihydrodipicolinate synthase (DHDPS), catalyzing the condensation of (S)-aspartate-beta-semialdehyde [(S)-ASA] and pyruvate to dihydrodipicolinate (DHDP). However, it was shown in E.coli that the product of the enzymatic reaction is not dihydrodipicolinate but in fact (4S)-4-hydroxy-2,3,4,5-tetrahydro-(2S)-dipicolinic acid (HTPA), and that the consecutive dehydration reaction leading to DHDP is not spontaneous but catalyzed by DapB.</text>
</comment>
<comment type="subcellular location">
    <subcellularLocation>
        <location evidence="12">Cytoplasm</location>
    </subcellularLocation>
</comment>
<dbReference type="PROSITE" id="PS00665">
    <property type="entry name" value="DHDPS_1"/>
    <property type="match status" value="1"/>
</dbReference>
<dbReference type="PANTHER" id="PTHR12128">
    <property type="entry name" value="DIHYDRODIPICOLINATE SYNTHASE"/>
    <property type="match status" value="1"/>
</dbReference>
<evidence type="ECO:0000256" key="16">
    <source>
        <dbReference type="PIRSR" id="PIRSR001365-3"/>
    </source>
</evidence>
<dbReference type="RefSeq" id="WP_154359828.1">
    <property type="nucleotide sequence ID" value="NZ_WKJL01000017.1"/>
</dbReference>
<organism evidence="17 18">
    <name type="scientific">Duganella aquatilis</name>
    <dbReference type="NCBI Taxonomy" id="2666082"/>
    <lineage>
        <taxon>Bacteria</taxon>
        <taxon>Pseudomonadati</taxon>
        <taxon>Pseudomonadota</taxon>
        <taxon>Betaproteobacteria</taxon>
        <taxon>Burkholderiales</taxon>
        <taxon>Oxalobacteraceae</taxon>
        <taxon>Telluria group</taxon>
        <taxon>Duganella</taxon>
    </lineage>
</organism>
<dbReference type="InterPro" id="IPR020624">
    <property type="entry name" value="Schiff_base-form_aldolases_CS"/>
</dbReference>
<feature type="active site" description="Schiff-base intermediate with substrate" evidence="12 14">
    <location>
        <position position="161"/>
    </location>
</feature>
<dbReference type="GO" id="GO:0019877">
    <property type="term" value="P:diaminopimelate biosynthetic process"/>
    <property type="evidence" value="ECO:0007669"/>
    <property type="project" value="UniProtKB-UniRule"/>
</dbReference>
<dbReference type="GO" id="GO:0008840">
    <property type="term" value="F:4-hydroxy-tetrahydrodipicolinate synthase activity"/>
    <property type="evidence" value="ECO:0007669"/>
    <property type="project" value="UniProtKB-UniRule"/>
</dbReference>
<evidence type="ECO:0000256" key="3">
    <source>
        <dbReference type="ARBA" id="ARBA00007592"/>
    </source>
</evidence>
<evidence type="ECO:0000256" key="12">
    <source>
        <dbReference type="HAMAP-Rule" id="MF_00418"/>
    </source>
</evidence>
<comment type="function">
    <text evidence="1 12">Catalyzes the condensation of (S)-aspartate-beta-semialdehyde [(S)-ASA] and pyruvate to 4-hydroxy-tetrahydrodipicolinate (HTPA).</text>
</comment>
<comment type="catalytic activity">
    <reaction evidence="11 12">
        <text>L-aspartate 4-semialdehyde + pyruvate = (2S,4S)-4-hydroxy-2,3,4,5-tetrahydrodipicolinate + H2O + H(+)</text>
        <dbReference type="Rhea" id="RHEA:34171"/>
        <dbReference type="ChEBI" id="CHEBI:15361"/>
        <dbReference type="ChEBI" id="CHEBI:15377"/>
        <dbReference type="ChEBI" id="CHEBI:15378"/>
        <dbReference type="ChEBI" id="CHEBI:67139"/>
        <dbReference type="ChEBI" id="CHEBI:537519"/>
        <dbReference type="EC" id="4.3.3.7"/>
    </reaction>
</comment>
<dbReference type="GO" id="GO:0009089">
    <property type="term" value="P:lysine biosynthetic process via diaminopimelate"/>
    <property type="evidence" value="ECO:0007669"/>
    <property type="project" value="UniProtKB-UniRule"/>
</dbReference>
<feature type="site" description="L-lysine inhibitor binding" evidence="16">
    <location>
        <position position="80"/>
    </location>
</feature>
<dbReference type="InterPro" id="IPR020625">
    <property type="entry name" value="Schiff_base-form_aldolases_AS"/>
</dbReference>
<keyword evidence="18" id="KW-1185">Reference proteome</keyword>
<dbReference type="SUPFAM" id="SSF51569">
    <property type="entry name" value="Aldolase"/>
    <property type="match status" value="1"/>
</dbReference>
<keyword evidence="6 12" id="KW-0028">Amino-acid biosynthesis</keyword>
<feature type="site" description="Part of a proton relay during catalysis" evidence="12 16">
    <location>
        <position position="44"/>
    </location>
</feature>
<dbReference type="CDD" id="cd00950">
    <property type="entry name" value="DHDPS"/>
    <property type="match status" value="1"/>
</dbReference>
<evidence type="ECO:0000256" key="8">
    <source>
        <dbReference type="ARBA" id="ARBA00023154"/>
    </source>
</evidence>
<keyword evidence="9 12" id="KW-0456">Lyase</keyword>
<evidence type="ECO:0000256" key="11">
    <source>
        <dbReference type="ARBA" id="ARBA00047836"/>
    </source>
</evidence>
<evidence type="ECO:0000256" key="14">
    <source>
        <dbReference type="PIRSR" id="PIRSR001365-1"/>
    </source>
</evidence>
<gene>
    <name evidence="12" type="primary">dapA</name>
    <name evidence="17" type="ORF">GJ698_21095</name>
</gene>
<dbReference type="EC" id="4.3.3.7" evidence="4 12"/>
<dbReference type="InterPro" id="IPR005263">
    <property type="entry name" value="DapA"/>
</dbReference>
<feature type="active site" description="Proton donor/acceptor" evidence="12 14">
    <location>
        <position position="133"/>
    </location>
</feature>
<evidence type="ECO:0000256" key="13">
    <source>
        <dbReference type="PIRNR" id="PIRNR001365"/>
    </source>
</evidence>
<evidence type="ECO:0000256" key="4">
    <source>
        <dbReference type="ARBA" id="ARBA00012086"/>
    </source>
</evidence>
<name>A0A844DC63_9BURK</name>
<feature type="site" description="Part of a proton relay during catalysis" evidence="12 16">
    <location>
        <position position="107"/>
    </location>
</feature>
<sequence>MIKGSIVAIVTPMHADGSLDFEGLNQLIDWHIAEGTDSIVIAGTTGESATVSVEEHCALIKATVAHAKGRIPIIAGAGANSTAEAIKLTRYAKEAGADATLQVVPYYNRPTQEGMYQHFKAIAEAVDLPIILYNVPGRTVADMSNETILRLAEVPNIIGVKDATGNIARGYDLLRLAPKSFAVYSGDDPTAMALMLAGGAGNISVTANVAPRAMADMCRAAIAGDIAKAVELNNKVFPLHQKLFIEPNPVPVKWALAEMGKMPAGIRLPLVPLADGYHEAVRSALREAGVL</sequence>
<dbReference type="AlphaFoldDB" id="A0A844DC63"/>
<dbReference type="HAMAP" id="MF_00418">
    <property type="entry name" value="DapA"/>
    <property type="match status" value="1"/>
</dbReference>
<feature type="site" description="L-lysine inhibitor binding" evidence="16">
    <location>
        <position position="106"/>
    </location>
</feature>
<feature type="site" description="L-lysine inhibitor binding; via carbonyl oxygen" evidence="16">
    <location>
        <position position="49"/>
    </location>
</feature>
<protein>
    <recommendedName>
        <fullName evidence="4 12">4-hydroxy-tetrahydrodipicolinate synthase</fullName>
        <shortName evidence="12">HTPA synthase</shortName>
        <ecNumber evidence="4 12">4.3.3.7</ecNumber>
    </recommendedName>
</protein>
<evidence type="ECO:0000256" key="10">
    <source>
        <dbReference type="ARBA" id="ARBA00023270"/>
    </source>
</evidence>
<dbReference type="UniPathway" id="UPA00034">
    <property type="reaction ID" value="UER00017"/>
</dbReference>
<feature type="binding site" evidence="12 15">
    <location>
        <position position="45"/>
    </location>
    <ligand>
        <name>pyruvate</name>
        <dbReference type="ChEBI" id="CHEBI:15361"/>
    </ligand>
</feature>
<dbReference type="PRINTS" id="PR00146">
    <property type="entry name" value="DHPICSNTHASE"/>
</dbReference>
<feature type="site" description="L-lysine inhibitor binding" evidence="16">
    <location>
        <position position="84"/>
    </location>
</feature>
<evidence type="ECO:0000313" key="18">
    <source>
        <dbReference type="Proteomes" id="UP000439986"/>
    </source>
</evidence>
<evidence type="ECO:0000256" key="5">
    <source>
        <dbReference type="ARBA" id="ARBA00022490"/>
    </source>
</evidence>
<proteinExistence type="inferred from homology"/>
<reference evidence="17 18" key="1">
    <citation type="submission" date="2019-11" db="EMBL/GenBank/DDBJ databases">
        <title>Novel species isolated from a subtropical stream in China.</title>
        <authorList>
            <person name="Lu H."/>
        </authorList>
    </citation>
    <scope>NUCLEOTIDE SEQUENCE [LARGE SCALE GENOMIC DNA]</scope>
    <source>
        <strain evidence="17 18">FT26W</strain>
    </source>
</reference>
<evidence type="ECO:0000256" key="7">
    <source>
        <dbReference type="ARBA" id="ARBA00022915"/>
    </source>
</evidence>
<dbReference type="PANTHER" id="PTHR12128:SF66">
    <property type="entry name" value="4-HYDROXY-2-OXOGLUTARATE ALDOLASE, MITOCHONDRIAL"/>
    <property type="match status" value="1"/>
</dbReference>
<evidence type="ECO:0000256" key="15">
    <source>
        <dbReference type="PIRSR" id="PIRSR001365-2"/>
    </source>
</evidence>
<evidence type="ECO:0000256" key="1">
    <source>
        <dbReference type="ARBA" id="ARBA00003294"/>
    </source>
</evidence>
<dbReference type="SMART" id="SM01130">
    <property type="entry name" value="DHDPS"/>
    <property type="match status" value="1"/>
</dbReference>
<evidence type="ECO:0000256" key="6">
    <source>
        <dbReference type="ARBA" id="ARBA00022605"/>
    </source>
</evidence>
<dbReference type="NCBIfam" id="TIGR00674">
    <property type="entry name" value="dapA"/>
    <property type="match status" value="1"/>
</dbReference>
<keyword evidence="10 12" id="KW-0704">Schiff base</keyword>
<comment type="pathway">
    <text evidence="2 12">Amino-acid biosynthesis; L-lysine biosynthesis via DAP pathway; (S)-tetrahydrodipicolinate from L-aspartate: step 3/4.</text>
</comment>
<keyword evidence="5 12" id="KW-0963">Cytoplasm</keyword>
<keyword evidence="7 12" id="KW-0220">Diaminopimelate biosynthesis</keyword>
<dbReference type="GO" id="GO:0005829">
    <property type="term" value="C:cytosol"/>
    <property type="evidence" value="ECO:0007669"/>
    <property type="project" value="TreeGrafter"/>
</dbReference>
<dbReference type="PROSITE" id="PS00666">
    <property type="entry name" value="DHDPS_2"/>
    <property type="match status" value="1"/>
</dbReference>
<dbReference type="PIRSF" id="PIRSF001365">
    <property type="entry name" value="DHDPS"/>
    <property type="match status" value="1"/>
</dbReference>
<evidence type="ECO:0000256" key="9">
    <source>
        <dbReference type="ARBA" id="ARBA00023239"/>
    </source>
</evidence>
<dbReference type="InterPro" id="IPR013785">
    <property type="entry name" value="Aldolase_TIM"/>
</dbReference>
<dbReference type="Pfam" id="PF00701">
    <property type="entry name" value="DHDPS"/>
    <property type="match status" value="1"/>
</dbReference>
<accession>A0A844DC63</accession>
<dbReference type="InterPro" id="IPR002220">
    <property type="entry name" value="DapA-like"/>
</dbReference>
<evidence type="ECO:0000256" key="2">
    <source>
        <dbReference type="ARBA" id="ARBA00005120"/>
    </source>
</evidence>
<dbReference type="Proteomes" id="UP000439986">
    <property type="component" value="Unassembled WGS sequence"/>
</dbReference>
<evidence type="ECO:0000313" key="17">
    <source>
        <dbReference type="EMBL" id="MRW86572.1"/>
    </source>
</evidence>
<keyword evidence="8 12" id="KW-0457">Lysine biosynthesis</keyword>
<dbReference type="Gene3D" id="3.20.20.70">
    <property type="entry name" value="Aldolase class I"/>
    <property type="match status" value="1"/>
</dbReference>
<comment type="similarity">
    <text evidence="3 12 13">Belongs to the DapA family.</text>
</comment>